<protein>
    <submittedName>
        <fullName evidence="1">DDE domain-containing protein</fullName>
    </submittedName>
</protein>
<dbReference type="EMBL" id="CAADFG010000352">
    <property type="protein sequence ID" value="VFK03774.1"/>
    <property type="molecule type" value="Genomic_DNA"/>
</dbReference>
<proteinExistence type="predicted"/>
<gene>
    <name evidence="1" type="ORF">BECKH772A_GA0070896_103522</name>
</gene>
<reference evidence="1" key="1">
    <citation type="submission" date="2019-02" db="EMBL/GenBank/DDBJ databases">
        <authorList>
            <person name="Gruber-Vodicka R. H."/>
            <person name="Seah K. B. B."/>
        </authorList>
    </citation>
    <scope>NUCLEOTIDE SEQUENCE</scope>
    <source>
        <strain evidence="1">BECK_SA2B15</strain>
    </source>
</reference>
<dbReference type="SUPFAM" id="SSF88659">
    <property type="entry name" value="Sigma3 and sigma4 domains of RNA polymerase sigma factors"/>
    <property type="match status" value="1"/>
</dbReference>
<accession>A0A450VG57</accession>
<name>A0A450VG57_9GAMM</name>
<organism evidence="1">
    <name type="scientific">Candidatus Kentrum eta</name>
    <dbReference type="NCBI Taxonomy" id="2126337"/>
    <lineage>
        <taxon>Bacteria</taxon>
        <taxon>Pseudomonadati</taxon>
        <taxon>Pseudomonadota</taxon>
        <taxon>Gammaproteobacteria</taxon>
        <taxon>Candidatus Kentrum</taxon>
    </lineage>
</organism>
<sequence length="297" mass="33409">MLAIAWACPTIRFMNKLPTDKRNIIIGLLVEGSSLRSISRLTGVSINTVTKILVDAGEACAAYHDEHVRNVSAKSIQCDEIWSFCYAKEKNVPNAVNAPEEAGDVWTWTAMDSDTKLIISYLVGGRDAEYANEFMHDVAGRLTHRVQLTTDGHSPYLEAVEGAFGVDIDYAMLIKTYSGNKVTSLKKVCITGNPKDEEINTSYIERHNLTMRMHMRRFTCLTNAFSKKINNHISTLSLYFVYYNFCKIHKTLKVTPAMESGISDTLRDIAWIGELMDARQPPAKKRGPYKKMDRKAA</sequence>
<evidence type="ECO:0000313" key="1">
    <source>
        <dbReference type="EMBL" id="VFK03774.1"/>
    </source>
</evidence>
<dbReference type="AlphaFoldDB" id="A0A450VG57"/>
<dbReference type="InterPro" id="IPR013324">
    <property type="entry name" value="RNA_pol_sigma_r3/r4-like"/>
</dbReference>